<evidence type="ECO:0000256" key="4">
    <source>
        <dbReference type="ARBA" id="ARBA00022694"/>
    </source>
</evidence>
<dbReference type="InterPro" id="IPR035587">
    <property type="entry name" value="DUS-like_FMN-bd"/>
</dbReference>
<dbReference type="PIRSF" id="PIRSF006621">
    <property type="entry name" value="Dus"/>
    <property type="match status" value="1"/>
</dbReference>
<comment type="function">
    <text evidence="7">Catalyzes the synthesis of 5,6-dihydrouridine (D), a modified base found in the D-loop of most tRNAs, via the reduction of the C5-C6 double bond in target uridines.</text>
</comment>
<dbReference type="InterPro" id="IPR018517">
    <property type="entry name" value="tRNA_hU_synthase_CS"/>
</dbReference>
<comment type="similarity">
    <text evidence="7">Belongs to the dus family.</text>
</comment>
<dbReference type="EC" id="1.3.1.-" evidence="7"/>
<evidence type="ECO:0000256" key="6">
    <source>
        <dbReference type="ARBA" id="ARBA00023002"/>
    </source>
</evidence>
<evidence type="ECO:0000313" key="11">
    <source>
        <dbReference type="EMBL" id="CDA73402.1"/>
    </source>
</evidence>
<gene>
    <name evidence="11" type="ORF">BN509_00921</name>
</gene>
<dbReference type="CDD" id="cd02801">
    <property type="entry name" value="DUS_like_FMN"/>
    <property type="match status" value="1"/>
</dbReference>
<feature type="active site" description="Proton donor" evidence="8">
    <location>
        <position position="113"/>
    </location>
</feature>
<feature type="binding site" evidence="9">
    <location>
        <position position="152"/>
    </location>
    <ligand>
        <name>FMN</name>
        <dbReference type="ChEBI" id="CHEBI:58210"/>
    </ligand>
</feature>
<feature type="binding site" evidence="9">
    <location>
        <position position="181"/>
    </location>
    <ligand>
        <name>FMN</name>
        <dbReference type="ChEBI" id="CHEBI:58210"/>
    </ligand>
</feature>
<feature type="binding site" evidence="9">
    <location>
        <begin position="237"/>
        <end position="238"/>
    </location>
    <ligand>
        <name>FMN</name>
        <dbReference type="ChEBI" id="CHEBI:58210"/>
    </ligand>
</feature>
<evidence type="ECO:0000256" key="2">
    <source>
        <dbReference type="ARBA" id="ARBA00022630"/>
    </source>
</evidence>
<dbReference type="PANTHER" id="PTHR45846">
    <property type="entry name" value="TRNA-DIHYDROURIDINE(47) SYNTHASE [NAD(P)(+)]-LIKE"/>
    <property type="match status" value="1"/>
</dbReference>
<protein>
    <recommendedName>
        <fullName evidence="7">tRNA-dihydrouridine synthase</fullName>
        <ecNumber evidence="7">1.3.1.-</ecNumber>
    </recommendedName>
</protein>
<feature type="domain" description="DUS-like FMN-binding" evidence="10">
    <location>
        <begin position="25"/>
        <end position="282"/>
    </location>
</feature>
<feature type="binding site" evidence="9">
    <location>
        <position position="83"/>
    </location>
    <ligand>
        <name>FMN</name>
        <dbReference type="ChEBI" id="CHEBI:58210"/>
    </ligand>
</feature>
<dbReference type="InterPro" id="IPR013785">
    <property type="entry name" value="Aldolase_TIM"/>
</dbReference>
<keyword evidence="5" id="KW-0521">NADP</keyword>
<keyword evidence="9" id="KW-0547">Nucleotide-binding</keyword>
<accession>R6D6B5</accession>
<comment type="cofactor">
    <cofactor evidence="1 7 9">
        <name>FMN</name>
        <dbReference type="ChEBI" id="CHEBI:58210"/>
    </cofactor>
</comment>
<dbReference type="PROSITE" id="PS01136">
    <property type="entry name" value="UPF0034"/>
    <property type="match status" value="1"/>
</dbReference>
<evidence type="ECO:0000256" key="9">
    <source>
        <dbReference type="PIRSR" id="PIRSR006621-2"/>
    </source>
</evidence>
<evidence type="ECO:0000256" key="5">
    <source>
        <dbReference type="ARBA" id="ARBA00022857"/>
    </source>
</evidence>
<proteinExistence type="inferred from homology"/>
<reference evidence="11" key="1">
    <citation type="submission" date="2012-11" db="EMBL/GenBank/DDBJ databases">
        <title>Dependencies among metagenomic species, viruses, plasmids and units of genetic variation.</title>
        <authorList>
            <person name="Nielsen H.B."/>
            <person name="Almeida M."/>
            <person name="Juncker A.S."/>
            <person name="Rasmussen S."/>
            <person name="Li J."/>
            <person name="Sunagawa S."/>
            <person name="Plichta D."/>
            <person name="Gautier L."/>
            <person name="Le Chatelier E."/>
            <person name="Peletier E."/>
            <person name="Bonde I."/>
            <person name="Nielsen T."/>
            <person name="Manichanh C."/>
            <person name="Arumugam M."/>
            <person name="Batto J."/>
            <person name="Santos M.B.Q.D."/>
            <person name="Blom N."/>
            <person name="Borruel N."/>
            <person name="Burgdorf K.S."/>
            <person name="Boumezbeur F."/>
            <person name="Casellas F."/>
            <person name="Dore J."/>
            <person name="Guarner F."/>
            <person name="Hansen T."/>
            <person name="Hildebrand F."/>
            <person name="Kaas R.S."/>
            <person name="Kennedy S."/>
            <person name="Kristiansen K."/>
            <person name="Kultima J.R."/>
            <person name="Leonard P."/>
            <person name="Levenez F."/>
            <person name="Lund O."/>
            <person name="Moumen B."/>
            <person name="Le Paslier D."/>
            <person name="Pons N."/>
            <person name="Pedersen O."/>
            <person name="Prifti E."/>
            <person name="Qin J."/>
            <person name="Raes J."/>
            <person name="Tap J."/>
            <person name="Tims S."/>
            <person name="Ussery D.W."/>
            <person name="Yamada T."/>
            <person name="MetaHit consortium"/>
            <person name="Renault P."/>
            <person name="Sicheritz-Ponten T."/>
            <person name="Bork P."/>
            <person name="Wang J."/>
            <person name="Brunak S."/>
            <person name="Ehrlich S.D."/>
        </authorList>
    </citation>
    <scope>NUCLEOTIDE SEQUENCE [LARGE SCALE GENOMIC DNA]</scope>
</reference>
<evidence type="ECO:0000256" key="7">
    <source>
        <dbReference type="PIRNR" id="PIRNR006621"/>
    </source>
</evidence>
<evidence type="ECO:0000256" key="8">
    <source>
        <dbReference type="PIRSR" id="PIRSR006621-1"/>
    </source>
</evidence>
<evidence type="ECO:0000259" key="10">
    <source>
        <dbReference type="Pfam" id="PF01207"/>
    </source>
</evidence>
<keyword evidence="6 7" id="KW-0560">Oxidoreductase</keyword>
<evidence type="ECO:0000256" key="3">
    <source>
        <dbReference type="ARBA" id="ARBA00022643"/>
    </source>
</evidence>
<dbReference type="GO" id="GO:0017150">
    <property type="term" value="F:tRNA dihydrouridine synthase activity"/>
    <property type="evidence" value="ECO:0007669"/>
    <property type="project" value="InterPro"/>
</dbReference>
<dbReference type="InterPro" id="IPR001269">
    <property type="entry name" value="DUS_fam"/>
</dbReference>
<dbReference type="GO" id="GO:0003723">
    <property type="term" value="F:RNA binding"/>
    <property type="evidence" value="ECO:0007669"/>
    <property type="project" value="TreeGrafter"/>
</dbReference>
<name>R6D6B5_9BACT</name>
<comment type="caution">
    <text evidence="11">The sequence shown here is derived from an EMBL/GenBank/DDBJ whole genome shotgun (WGS) entry which is preliminary data.</text>
</comment>
<dbReference type="PANTHER" id="PTHR45846:SF1">
    <property type="entry name" value="TRNA-DIHYDROURIDINE(47) SYNTHASE [NAD(P)(+)]-LIKE"/>
    <property type="match status" value="1"/>
</dbReference>
<evidence type="ECO:0000313" key="12">
    <source>
        <dbReference type="Proteomes" id="UP000018362"/>
    </source>
</evidence>
<dbReference type="Proteomes" id="UP000018362">
    <property type="component" value="Unassembled WGS sequence"/>
</dbReference>
<dbReference type="AlphaFoldDB" id="R6D6B5"/>
<dbReference type="EMBL" id="CBCJ010000241">
    <property type="protein sequence ID" value="CDA73402.1"/>
    <property type="molecule type" value="Genomic_DNA"/>
</dbReference>
<keyword evidence="2 7" id="KW-0285">Flavoprotein</keyword>
<keyword evidence="4 7" id="KW-0819">tRNA processing</keyword>
<evidence type="ECO:0000256" key="1">
    <source>
        <dbReference type="ARBA" id="ARBA00001917"/>
    </source>
</evidence>
<dbReference type="GO" id="GO:0050660">
    <property type="term" value="F:flavin adenine dinucleotide binding"/>
    <property type="evidence" value="ECO:0007669"/>
    <property type="project" value="InterPro"/>
</dbReference>
<sequence>MYSTKVTNYPYICGCMEQNIPAIYAAPLQGFTEAAWRNAHEQTFGGVDAYYTPFIRLEKGEIRNKNKREVLPQQNTVSYLIPQLVASEPEELNQLAGFLASQGYREIDVNMGCPFPLIANRGKGSGILPYPEKVAALLDAMRQLPEIRFSVKMRLGWLHADEWKQVLPLLNGSGVSQITLHPRIGKQQYKGEVNRVAFKEFYDSCELPLVYNGDLCTPEAVQELLEEYPRLKGVMLGRGLLADPSLALSVRKGQSPDKTTLYRQVSAMHGLMYEHYCRIIEGGEAQLLAKLKTMWEYLLPDIDKKSRKLILKSNRLDTYLRAVEEALR</sequence>
<dbReference type="Gene3D" id="3.20.20.70">
    <property type="entry name" value="Aldolase class I"/>
    <property type="match status" value="1"/>
</dbReference>
<dbReference type="SUPFAM" id="SSF51395">
    <property type="entry name" value="FMN-linked oxidoreductases"/>
    <property type="match status" value="1"/>
</dbReference>
<organism evidence="11 12">
    <name type="scientific">Phocaeicola coprocola CAG:162</name>
    <dbReference type="NCBI Taxonomy" id="1263040"/>
    <lineage>
        <taxon>Bacteria</taxon>
        <taxon>Pseudomonadati</taxon>
        <taxon>Bacteroidota</taxon>
        <taxon>Bacteroidia</taxon>
        <taxon>Bacteroidales</taxon>
        <taxon>Bacteroidaceae</taxon>
        <taxon>Phocaeicola</taxon>
    </lineage>
</organism>
<dbReference type="Pfam" id="PF01207">
    <property type="entry name" value="Dus"/>
    <property type="match status" value="1"/>
</dbReference>
<keyword evidence="3 7" id="KW-0288">FMN</keyword>